<sequence length="285" mass="31453">MRSIKPIRFLLLALATTITHAESSDYEKELRAAHHGYLTESSVDSAMVLPLPPVEGSVTQANDEFVNKNALMLYGSDRWKQAGYDSNLFFPSAAKAFSCSANINISQEKTPTIYKILETSLVDLGLSTYTAKNKYQRARPFITNGQNICTISAADREKYGITYTEDKEKLSSDGSYPSGHSAVGWGWALIMSEIAPQRANHIFLRGRAFAESRLVCNVHWQSDIIEGKNMAAMTVAQLHTQKQFLADLAKAQKEYQAAQRKGDVPDPASCAFEQKALSTTVSSVL</sequence>
<feature type="signal peptide" evidence="2">
    <location>
        <begin position="1"/>
        <end position="21"/>
    </location>
</feature>
<name>A0A3A8ES24_9GAMM</name>
<dbReference type="OrthoDB" id="9805301at2"/>
<dbReference type="CDD" id="cd03397">
    <property type="entry name" value="PAP2_acid_phosphatase"/>
    <property type="match status" value="1"/>
</dbReference>
<dbReference type="AlphaFoldDB" id="A0A3A8ES24"/>
<evidence type="ECO:0000256" key="2">
    <source>
        <dbReference type="SAM" id="SignalP"/>
    </source>
</evidence>
<comment type="catalytic activity">
    <reaction evidence="1">
        <text>a phosphate monoester + H2O = an alcohol + phosphate</text>
        <dbReference type="Rhea" id="RHEA:15017"/>
        <dbReference type="ChEBI" id="CHEBI:15377"/>
        <dbReference type="ChEBI" id="CHEBI:30879"/>
        <dbReference type="ChEBI" id="CHEBI:43474"/>
        <dbReference type="ChEBI" id="CHEBI:67140"/>
        <dbReference type="EC" id="3.1.3.2"/>
    </reaction>
</comment>
<comment type="similarity">
    <text evidence="1">Belongs to the class A bacterial acid phosphatase family.</text>
</comment>
<dbReference type="SMART" id="SM00014">
    <property type="entry name" value="acidPPc"/>
    <property type="match status" value="1"/>
</dbReference>
<dbReference type="InterPro" id="IPR000326">
    <property type="entry name" value="PAP2/HPO"/>
</dbReference>
<evidence type="ECO:0000259" key="3">
    <source>
        <dbReference type="SMART" id="SM00014"/>
    </source>
</evidence>
<proteinExistence type="inferred from homology"/>
<accession>A0A3A8ES24</accession>
<feature type="chain" id="PRO_5017242007" description="Acid phosphatase" evidence="2">
    <location>
        <begin position="22"/>
        <end position="285"/>
    </location>
</feature>
<comment type="caution">
    <text evidence="4">The sequence shown here is derived from an EMBL/GenBank/DDBJ whole genome shotgun (WGS) entry which is preliminary data.</text>
</comment>
<dbReference type="PIRSF" id="PIRSF000897">
    <property type="entry name" value="Acid_Ptase_ClsA"/>
    <property type="match status" value="1"/>
</dbReference>
<dbReference type="InterPro" id="IPR036938">
    <property type="entry name" value="PAP2/HPO_sf"/>
</dbReference>
<dbReference type="InterPro" id="IPR001011">
    <property type="entry name" value="Acid_Pase_classA_bac"/>
</dbReference>
<evidence type="ECO:0000313" key="5">
    <source>
        <dbReference type="Proteomes" id="UP000280405"/>
    </source>
</evidence>
<organism evidence="4 5">
    <name type="scientific">Acinetobacter rongchengensis</name>
    <dbReference type="NCBI Taxonomy" id="2419601"/>
    <lineage>
        <taxon>Bacteria</taxon>
        <taxon>Pseudomonadati</taxon>
        <taxon>Pseudomonadota</taxon>
        <taxon>Gammaproteobacteria</taxon>
        <taxon>Moraxellales</taxon>
        <taxon>Moraxellaceae</taxon>
        <taxon>Acinetobacter</taxon>
    </lineage>
</organism>
<dbReference type="EC" id="3.1.3.2" evidence="1"/>
<keyword evidence="1" id="KW-0378">Hydrolase</keyword>
<evidence type="ECO:0000313" key="4">
    <source>
        <dbReference type="EMBL" id="RKG37365.1"/>
    </source>
</evidence>
<reference evidence="4 5" key="1">
    <citation type="submission" date="2018-09" db="EMBL/GenBank/DDBJ databases">
        <title>The draft genome of Acinetobacter spp. strains.</title>
        <authorList>
            <person name="Qin J."/>
            <person name="Feng Y."/>
            <person name="Zong Z."/>
        </authorList>
    </citation>
    <scope>NUCLEOTIDE SEQUENCE [LARGE SCALE GENOMIC DNA]</scope>
    <source>
        <strain evidence="4 5">WCHAc060115</strain>
    </source>
</reference>
<feature type="domain" description="Phosphatidic acid phosphatase type 2/haloperoxidase" evidence="3">
    <location>
        <begin position="112"/>
        <end position="239"/>
    </location>
</feature>
<dbReference type="Gene3D" id="1.20.144.10">
    <property type="entry name" value="Phosphatidic acid phosphatase type 2/haloperoxidase"/>
    <property type="match status" value="1"/>
</dbReference>
<dbReference type="EMBL" id="RAXT01000022">
    <property type="protein sequence ID" value="RKG37365.1"/>
    <property type="molecule type" value="Genomic_DNA"/>
</dbReference>
<dbReference type="Pfam" id="PF01569">
    <property type="entry name" value="PAP2"/>
    <property type="match status" value="1"/>
</dbReference>
<keyword evidence="5" id="KW-1185">Reference proteome</keyword>
<dbReference type="RefSeq" id="WP_120384367.1">
    <property type="nucleotide sequence ID" value="NZ_RAXT01000022.1"/>
</dbReference>
<dbReference type="GO" id="GO:0003993">
    <property type="term" value="F:acid phosphatase activity"/>
    <property type="evidence" value="ECO:0007669"/>
    <property type="project" value="UniProtKB-EC"/>
</dbReference>
<gene>
    <name evidence="4" type="ORF">D7V20_11165</name>
</gene>
<dbReference type="Proteomes" id="UP000280405">
    <property type="component" value="Unassembled WGS sequence"/>
</dbReference>
<keyword evidence="2" id="KW-0732">Signal</keyword>
<dbReference type="GO" id="GO:0030288">
    <property type="term" value="C:outer membrane-bounded periplasmic space"/>
    <property type="evidence" value="ECO:0007669"/>
    <property type="project" value="InterPro"/>
</dbReference>
<dbReference type="SUPFAM" id="SSF48317">
    <property type="entry name" value="Acid phosphatase/Vanadium-dependent haloperoxidase"/>
    <property type="match status" value="1"/>
</dbReference>
<evidence type="ECO:0000256" key="1">
    <source>
        <dbReference type="PIRNR" id="PIRNR000897"/>
    </source>
</evidence>
<protein>
    <recommendedName>
        <fullName evidence="1">Acid phosphatase</fullName>
        <ecNumber evidence="1">3.1.3.2</ecNumber>
    </recommendedName>
</protein>